<dbReference type="Proteomes" id="UP001064782">
    <property type="component" value="Unassembled WGS sequence"/>
</dbReference>
<dbReference type="Gene3D" id="2.60.40.10">
    <property type="entry name" value="Immunoglobulins"/>
    <property type="match status" value="1"/>
</dbReference>
<dbReference type="Proteomes" id="UP001165663">
    <property type="component" value="Unassembled WGS sequence"/>
</dbReference>
<reference evidence="2" key="1">
    <citation type="submission" date="2022-08" db="EMBL/GenBank/DDBJ databases">
        <title>Mycobacterium kiyosense sp. nov., scotochromogenic slow-glowing species isolated from respiratory specimens.</title>
        <authorList>
            <person name="Fukano H."/>
            <person name="Kazumi Y."/>
            <person name="Sakagami N."/>
            <person name="Ato M."/>
            <person name="Mitarai S."/>
            <person name="Hoshino Y."/>
        </authorList>
    </citation>
    <scope>NUCLEOTIDE SEQUENCE</scope>
    <source>
        <strain evidence="2">1413</strain>
        <strain evidence="1">SRL2020-028</strain>
    </source>
</reference>
<dbReference type="EMBL" id="BRXE01000009">
    <property type="protein sequence ID" value="GLB82188.1"/>
    <property type="molecule type" value="Genomic_DNA"/>
</dbReference>
<proteinExistence type="predicted"/>
<evidence type="ECO:0000313" key="3">
    <source>
        <dbReference type="Proteomes" id="UP001064782"/>
    </source>
</evidence>
<name>A0A9P3UYT2_9MYCO</name>
<dbReference type="GeneID" id="83631321"/>
<evidence type="ECO:0000313" key="2">
    <source>
        <dbReference type="EMBL" id="GLD31994.1"/>
    </source>
</evidence>
<dbReference type="RefSeq" id="WP_264894249.1">
    <property type="nucleotide sequence ID" value="NZ_BRXE01000009.1"/>
</dbReference>
<accession>A0A9P3UYT2</accession>
<dbReference type="InterPro" id="IPR013783">
    <property type="entry name" value="Ig-like_fold"/>
</dbReference>
<dbReference type="GO" id="GO:0005975">
    <property type="term" value="P:carbohydrate metabolic process"/>
    <property type="evidence" value="ECO:0007669"/>
    <property type="project" value="UniProtKB-ARBA"/>
</dbReference>
<sequence length="179" mass="18748">MSTTHDTSARRNPSAAVTAALTVGLFTSFFAPAEARATPPASLPDLVSGVPYAGNIRIGETATITVVVKNNGDGPTASNGIDIDLHMDLGRGLGLLELQPTAGQGWYCSSPVRGGSDGSTRMDCGSIKPLQPGQIKSISLRVHGESGQEARNFWLGLAVDPKHRIAESNEDNNVAILHF</sequence>
<evidence type="ECO:0000313" key="1">
    <source>
        <dbReference type="EMBL" id="GLB82188.1"/>
    </source>
</evidence>
<keyword evidence="3" id="KW-1185">Reference proteome</keyword>
<evidence type="ECO:0008006" key="4">
    <source>
        <dbReference type="Google" id="ProtNLM"/>
    </source>
</evidence>
<comment type="caution">
    <text evidence="2">The sequence shown here is derived from an EMBL/GenBank/DDBJ whole genome shotgun (WGS) entry which is preliminary data.</text>
</comment>
<dbReference type="AlphaFoldDB" id="A0A9P3UYT2"/>
<organism evidence="2 3">
    <name type="scientific">Mycobacterium kiyosense</name>
    <dbReference type="NCBI Taxonomy" id="2871094"/>
    <lineage>
        <taxon>Bacteria</taxon>
        <taxon>Bacillati</taxon>
        <taxon>Actinomycetota</taxon>
        <taxon>Actinomycetes</taxon>
        <taxon>Mycobacteriales</taxon>
        <taxon>Mycobacteriaceae</taxon>
        <taxon>Mycobacterium</taxon>
    </lineage>
</organism>
<protein>
    <recommendedName>
        <fullName evidence="4">CARDB domain-containing protein</fullName>
    </recommendedName>
</protein>
<gene>
    <name evidence="2" type="ORF">Mkiyose1413_38770</name>
    <name evidence="1" type="ORF">SRL2020028_14440</name>
</gene>
<dbReference type="EMBL" id="BRZI01000034">
    <property type="protein sequence ID" value="GLD31994.1"/>
    <property type="molecule type" value="Genomic_DNA"/>
</dbReference>